<protein>
    <submittedName>
        <fullName evidence="1">Uncharacterized protein</fullName>
    </submittedName>
</protein>
<name>A0ACC0ZWQ3_9ROSI</name>
<evidence type="ECO:0000313" key="2">
    <source>
        <dbReference type="Proteomes" id="UP001164250"/>
    </source>
</evidence>
<comment type="caution">
    <text evidence="1">The sequence shown here is derived from an EMBL/GenBank/DDBJ whole genome shotgun (WGS) entry which is preliminary data.</text>
</comment>
<organism evidence="1 2">
    <name type="scientific">Pistacia atlantica</name>
    <dbReference type="NCBI Taxonomy" id="434234"/>
    <lineage>
        <taxon>Eukaryota</taxon>
        <taxon>Viridiplantae</taxon>
        <taxon>Streptophyta</taxon>
        <taxon>Embryophyta</taxon>
        <taxon>Tracheophyta</taxon>
        <taxon>Spermatophyta</taxon>
        <taxon>Magnoliopsida</taxon>
        <taxon>eudicotyledons</taxon>
        <taxon>Gunneridae</taxon>
        <taxon>Pentapetalae</taxon>
        <taxon>rosids</taxon>
        <taxon>malvids</taxon>
        <taxon>Sapindales</taxon>
        <taxon>Anacardiaceae</taxon>
        <taxon>Pistacia</taxon>
    </lineage>
</organism>
<dbReference type="Proteomes" id="UP001164250">
    <property type="component" value="Chromosome 13"/>
</dbReference>
<proteinExistence type="predicted"/>
<sequence>MDVAPTSDSDKSKDVVLLLLGLCLMLESCLGFLVRWSHILSPTCELIAPAQSMWNYLKKVYHQDNDARRFQLEHAIAMFQHGSLSIQDYYSAFLTLWHEYTALVIADAPVAALSTIQNLHKTSQQQRLSTQAILEQSHGNSEMTTMAYVAQRRGSPVTSKNLQCFCCKEYGHIAANCPKKYCSYCKKKGSYYQRMSYPPPNRQAQAFQTSITIPPTATFVAHGPSLGKHSTTLWYVDSGASNHMMNTPTNLSHVRPYAGQFAIQTANGSSLPIAILTTIVLLIFFGDGCVVKDQVTGKPIAKGPKVGRLFPLF</sequence>
<reference evidence="2" key="1">
    <citation type="journal article" date="2023" name="G3 (Bethesda)">
        <title>Genome assembly and association tests identify interacting loci associated with vigor, precocity, and sex in interspecific pistachio rootstocks.</title>
        <authorList>
            <person name="Palmer W."/>
            <person name="Jacygrad E."/>
            <person name="Sagayaradj S."/>
            <person name="Cavanaugh K."/>
            <person name="Han R."/>
            <person name="Bertier L."/>
            <person name="Beede B."/>
            <person name="Kafkas S."/>
            <person name="Golino D."/>
            <person name="Preece J."/>
            <person name="Michelmore R."/>
        </authorList>
    </citation>
    <scope>NUCLEOTIDE SEQUENCE [LARGE SCALE GENOMIC DNA]</scope>
</reference>
<dbReference type="EMBL" id="CM047909">
    <property type="protein sequence ID" value="KAJ0078487.1"/>
    <property type="molecule type" value="Genomic_DNA"/>
</dbReference>
<keyword evidence="2" id="KW-1185">Reference proteome</keyword>
<accession>A0ACC0ZWQ3</accession>
<evidence type="ECO:0000313" key="1">
    <source>
        <dbReference type="EMBL" id="KAJ0078487.1"/>
    </source>
</evidence>
<gene>
    <name evidence="1" type="ORF">Patl1_23949</name>
</gene>